<proteinExistence type="predicted"/>
<gene>
    <name evidence="6" type="primary">msrA</name>
    <name evidence="6" type="ORF">EBV78_02535</name>
</gene>
<dbReference type="GO" id="GO:0008113">
    <property type="term" value="F:peptide-methionine (S)-S-oxide reductase activity"/>
    <property type="evidence" value="ECO:0007669"/>
    <property type="project" value="UniProtKB-EC"/>
</dbReference>
<dbReference type="InterPro" id="IPR002569">
    <property type="entry name" value="Met_Sox_Rdtase_MsrA_dom"/>
</dbReference>
<accession>A0A845SEG1</accession>
<protein>
    <recommendedName>
        <fullName evidence="1">peptide-methionine (S)-S-oxide reductase</fullName>
        <ecNumber evidence="1">1.8.4.11</ecNumber>
    </recommendedName>
</protein>
<dbReference type="Pfam" id="PF01625">
    <property type="entry name" value="PMSR"/>
    <property type="match status" value="1"/>
</dbReference>
<dbReference type="AlphaFoldDB" id="A0A845SEG1"/>
<dbReference type="SUPFAM" id="SSF55068">
    <property type="entry name" value="Peptide methionine sulfoxide reductase"/>
    <property type="match status" value="1"/>
</dbReference>
<dbReference type="InterPro" id="IPR036509">
    <property type="entry name" value="Met_Sox_Rdtase_MsrA_sf"/>
</dbReference>
<comment type="catalytic activity">
    <reaction evidence="4">
        <text>[thioredoxin]-disulfide + L-methionine + H2O = L-methionine (S)-S-oxide + [thioredoxin]-dithiol</text>
        <dbReference type="Rhea" id="RHEA:19993"/>
        <dbReference type="Rhea" id="RHEA-COMP:10698"/>
        <dbReference type="Rhea" id="RHEA-COMP:10700"/>
        <dbReference type="ChEBI" id="CHEBI:15377"/>
        <dbReference type="ChEBI" id="CHEBI:29950"/>
        <dbReference type="ChEBI" id="CHEBI:50058"/>
        <dbReference type="ChEBI" id="CHEBI:57844"/>
        <dbReference type="ChEBI" id="CHEBI:58772"/>
        <dbReference type="EC" id="1.8.4.11"/>
    </reaction>
</comment>
<evidence type="ECO:0000256" key="1">
    <source>
        <dbReference type="ARBA" id="ARBA00012502"/>
    </source>
</evidence>
<feature type="non-terminal residue" evidence="6">
    <location>
        <position position="82"/>
    </location>
</feature>
<dbReference type="PANTHER" id="PTHR42799">
    <property type="entry name" value="MITOCHONDRIAL PEPTIDE METHIONINE SULFOXIDE REDUCTASE"/>
    <property type="match status" value="1"/>
</dbReference>
<keyword evidence="2 6" id="KW-0560">Oxidoreductase</keyword>
<dbReference type="EC" id="1.8.4.11" evidence="1"/>
<dbReference type="InterPro" id="IPR050162">
    <property type="entry name" value="MsrA_MetSO_reductase"/>
</dbReference>
<dbReference type="NCBIfam" id="TIGR00401">
    <property type="entry name" value="msrA"/>
    <property type="match status" value="1"/>
</dbReference>
<evidence type="ECO:0000256" key="2">
    <source>
        <dbReference type="ARBA" id="ARBA00023002"/>
    </source>
</evidence>
<dbReference type="Proteomes" id="UP000572953">
    <property type="component" value="Unassembled WGS sequence"/>
</dbReference>
<evidence type="ECO:0000313" key="7">
    <source>
        <dbReference type="Proteomes" id="UP000572953"/>
    </source>
</evidence>
<feature type="domain" description="Peptide methionine sulphoxide reductase MsrA" evidence="5">
    <location>
        <begin position="4"/>
        <end position="81"/>
    </location>
</feature>
<dbReference type="GO" id="GO:0034599">
    <property type="term" value="P:cellular response to oxidative stress"/>
    <property type="evidence" value="ECO:0007669"/>
    <property type="project" value="TreeGrafter"/>
</dbReference>
<organism evidence="6 7">
    <name type="scientific">Candidatus Fonsibacter lacus</name>
    <dbReference type="NCBI Taxonomy" id="2576439"/>
    <lineage>
        <taxon>Bacteria</taxon>
        <taxon>Pseudomonadati</taxon>
        <taxon>Pseudomonadota</taxon>
        <taxon>Alphaproteobacteria</taxon>
        <taxon>Candidatus Pelagibacterales</taxon>
        <taxon>Candidatus Pelagibacterales incertae sedis</taxon>
        <taxon>Candidatus Fonsibacter</taxon>
    </lineage>
</organism>
<dbReference type="PANTHER" id="PTHR42799:SF2">
    <property type="entry name" value="MITOCHONDRIAL PEPTIDE METHIONINE SULFOXIDE REDUCTASE"/>
    <property type="match status" value="1"/>
</dbReference>
<dbReference type="EMBL" id="RGGN01000073">
    <property type="protein sequence ID" value="NCU62955.1"/>
    <property type="molecule type" value="Genomic_DNA"/>
</dbReference>
<sequence>MSIAIFAAGCFWGVEKKFDLTKGVTKVEVGYTGGETKNPTYEEVCYEETGHAEAVRINFDENIITYKELLNVFWSCHNPTTL</sequence>
<dbReference type="Gene3D" id="3.30.1060.10">
    <property type="entry name" value="Peptide methionine sulphoxide reductase MsrA"/>
    <property type="match status" value="1"/>
</dbReference>
<evidence type="ECO:0000313" key="6">
    <source>
        <dbReference type="EMBL" id="NCU62955.1"/>
    </source>
</evidence>
<evidence type="ECO:0000259" key="5">
    <source>
        <dbReference type="Pfam" id="PF01625"/>
    </source>
</evidence>
<evidence type="ECO:0000256" key="4">
    <source>
        <dbReference type="ARBA" id="ARBA00048782"/>
    </source>
</evidence>
<name>A0A845SEG1_9PROT</name>
<dbReference type="GO" id="GO:0005737">
    <property type="term" value="C:cytoplasm"/>
    <property type="evidence" value="ECO:0007669"/>
    <property type="project" value="TreeGrafter"/>
</dbReference>
<comment type="catalytic activity">
    <reaction evidence="3">
        <text>L-methionyl-[protein] + [thioredoxin]-disulfide + H2O = L-methionyl-(S)-S-oxide-[protein] + [thioredoxin]-dithiol</text>
        <dbReference type="Rhea" id="RHEA:14217"/>
        <dbReference type="Rhea" id="RHEA-COMP:10698"/>
        <dbReference type="Rhea" id="RHEA-COMP:10700"/>
        <dbReference type="Rhea" id="RHEA-COMP:12313"/>
        <dbReference type="Rhea" id="RHEA-COMP:12315"/>
        <dbReference type="ChEBI" id="CHEBI:15377"/>
        <dbReference type="ChEBI" id="CHEBI:16044"/>
        <dbReference type="ChEBI" id="CHEBI:29950"/>
        <dbReference type="ChEBI" id="CHEBI:44120"/>
        <dbReference type="ChEBI" id="CHEBI:50058"/>
        <dbReference type="EC" id="1.8.4.11"/>
    </reaction>
</comment>
<evidence type="ECO:0000256" key="3">
    <source>
        <dbReference type="ARBA" id="ARBA00047806"/>
    </source>
</evidence>
<reference evidence="6 7" key="1">
    <citation type="submission" date="2018-10" db="EMBL/GenBank/DDBJ databases">
        <title>Iterative Subtractive Binning of Freshwater Chronoseries Metagenomes Recovers Nearly Complete Genomes from over Four Hundred Novel Species.</title>
        <authorList>
            <person name="Rodriguez-R L.M."/>
            <person name="Tsementzi D."/>
            <person name="Luo C."/>
            <person name="Konstantinidis K.T."/>
        </authorList>
    </citation>
    <scope>NUCLEOTIDE SEQUENCE [LARGE SCALE GENOMIC DNA]</scope>
    <source>
        <strain evidence="6">WB7_2B_003</strain>
    </source>
</reference>
<comment type="caution">
    <text evidence="6">The sequence shown here is derived from an EMBL/GenBank/DDBJ whole genome shotgun (WGS) entry which is preliminary data.</text>
</comment>